<dbReference type="Gene3D" id="2.60.40.420">
    <property type="entry name" value="Cupredoxins - blue copper proteins"/>
    <property type="match status" value="1"/>
</dbReference>
<dbReference type="Proteomes" id="UP000070134">
    <property type="component" value="Chromosome"/>
</dbReference>
<dbReference type="PATRIC" id="fig|37927.3.peg.3722"/>
<sequence precursor="true">MTRRGLPTVLIAALAALLMTAASLLALALLGPPAAVTGAAPACSAPSLPGTTVRVTEADMGAGMMGRSAMRRGMRLSVDRASVPHGQVSLVATNLGSVPHELLVVPLPQGQTLGARAVGADGTVDETGSLGEASASCAAGTGEGIAPGAASWVTLTLPAGHYELLCNLPGHYLAGMFAELTVT</sequence>
<dbReference type="InterPro" id="IPR008972">
    <property type="entry name" value="Cupredoxin"/>
</dbReference>
<evidence type="ECO:0000256" key="1">
    <source>
        <dbReference type="SAM" id="SignalP"/>
    </source>
</evidence>
<keyword evidence="1" id="KW-0732">Signal</keyword>
<dbReference type="AlphaFoldDB" id="A0A127A557"/>
<name>A0A127A557_9MICC</name>
<evidence type="ECO:0000259" key="2">
    <source>
        <dbReference type="Pfam" id="PF06525"/>
    </source>
</evidence>
<proteinExistence type="predicted"/>
<accession>A0A127A557</accession>
<dbReference type="InterPro" id="IPR049544">
    <property type="entry name" value="SoxE-like_C"/>
</dbReference>
<dbReference type="RefSeq" id="WP_229711017.1">
    <property type="nucleotide sequence ID" value="NZ_BJMO01000054.1"/>
</dbReference>
<dbReference type="EMBL" id="CP014518">
    <property type="protein sequence ID" value="AMM34287.1"/>
    <property type="molecule type" value="Genomic_DNA"/>
</dbReference>
<reference evidence="3 4" key="1">
    <citation type="submission" date="2016-02" db="EMBL/GenBank/DDBJ databases">
        <title>Complete genome of Sinomonas atrocyanea KCTC 3377.</title>
        <authorList>
            <person name="Kim K.M."/>
        </authorList>
    </citation>
    <scope>NUCLEOTIDE SEQUENCE [LARGE SCALE GENOMIC DNA]</scope>
    <source>
        <strain evidence="3 4">KCTC 3377</strain>
    </source>
</reference>
<dbReference type="SUPFAM" id="SSF49503">
    <property type="entry name" value="Cupredoxins"/>
    <property type="match status" value="1"/>
</dbReference>
<feature type="domain" description="Sulfocyanin-like C-terminal" evidence="2">
    <location>
        <begin position="87"/>
        <end position="182"/>
    </location>
</feature>
<dbReference type="KEGG" id="satk:SA2016_3629"/>
<feature type="chain" id="PRO_5038981091" description="Sulfocyanin-like C-terminal domain-containing protein" evidence="1">
    <location>
        <begin position="29"/>
        <end position="183"/>
    </location>
</feature>
<protein>
    <recommendedName>
        <fullName evidence="2">Sulfocyanin-like C-terminal domain-containing protein</fullName>
    </recommendedName>
</protein>
<feature type="signal peptide" evidence="1">
    <location>
        <begin position="1"/>
        <end position="28"/>
    </location>
</feature>
<organism evidence="3 4">
    <name type="scientific">Sinomonas atrocyanea</name>
    <dbReference type="NCBI Taxonomy" id="37927"/>
    <lineage>
        <taxon>Bacteria</taxon>
        <taxon>Bacillati</taxon>
        <taxon>Actinomycetota</taxon>
        <taxon>Actinomycetes</taxon>
        <taxon>Micrococcales</taxon>
        <taxon>Micrococcaceae</taxon>
        <taxon>Sinomonas</taxon>
    </lineage>
</organism>
<evidence type="ECO:0000313" key="3">
    <source>
        <dbReference type="EMBL" id="AMM34287.1"/>
    </source>
</evidence>
<evidence type="ECO:0000313" key="4">
    <source>
        <dbReference type="Proteomes" id="UP000070134"/>
    </source>
</evidence>
<keyword evidence="4" id="KW-1185">Reference proteome</keyword>
<dbReference type="Pfam" id="PF06525">
    <property type="entry name" value="SoxE"/>
    <property type="match status" value="1"/>
</dbReference>
<dbReference type="STRING" id="37927.SA2016_3629"/>
<gene>
    <name evidence="3" type="ORF">SA2016_3629</name>
</gene>